<comment type="subcellular location">
    <subcellularLocation>
        <location evidence="2">Secreted</location>
        <location evidence="2">Cell wall</location>
    </subcellularLocation>
</comment>
<evidence type="ECO:0000256" key="10">
    <source>
        <dbReference type="ARBA" id="ARBA00023002"/>
    </source>
</evidence>
<evidence type="ECO:0000256" key="6">
    <source>
        <dbReference type="ARBA" id="ARBA00022630"/>
    </source>
</evidence>
<evidence type="ECO:0000256" key="1">
    <source>
        <dbReference type="ARBA" id="ARBA00001974"/>
    </source>
</evidence>
<gene>
    <name evidence="15" type="ORF">WN944_011941</name>
</gene>
<proteinExistence type="inferred from homology"/>
<protein>
    <recommendedName>
        <fullName evidence="14">FAD-binding PCMH-type domain-containing protein</fullName>
    </recommendedName>
</protein>
<keyword evidence="7" id="KW-0732">Signal</keyword>
<dbReference type="InterPro" id="IPR016166">
    <property type="entry name" value="FAD-bd_PCMH"/>
</dbReference>
<evidence type="ECO:0000256" key="12">
    <source>
        <dbReference type="ARBA" id="ARBA00023180"/>
    </source>
</evidence>
<keyword evidence="11" id="KW-1015">Disulfide bond</keyword>
<keyword evidence="5" id="KW-0964">Secreted</keyword>
<evidence type="ECO:0000256" key="8">
    <source>
        <dbReference type="ARBA" id="ARBA00022741"/>
    </source>
</evidence>
<evidence type="ECO:0000256" key="2">
    <source>
        <dbReference type="ARBA" id="ARBA00004191"/>
    </source>
</evidence>
<evidence type="ECO:0000256" key="3">
    <source>
        <dbReference type="ARBA" id="ARBA00005466"/>
    </source>
</evidence>
<dbReference type="PROSITE" id="PS51387">
    <property type="entry name" value="FAD_PCMH"/>
    <property type="match status" value="1"/>
</dbReference>
<accession>A0AAP0QYC9</accession>
<dbReference type="FunFam" id="3.30.43.10:FF:000004">
    <property type="entry name" value="Berberine bridge enzyme-like 15"/>
    <property type="match status" value="1"/>
</dbReference>
<feature type="transmembrane region" description="Helical" evidence="13">
    <location>
        <begin position="20"/>
        <end position="45"/>
    </location>
</feature>
<dbReference type="Pfam" id="PF01565">
    <property type="entry name" value="FAD_binding_4"/>
    <property type="match status" value="1"/>
</dbReference>
<evidence type="ECO:0000259" key="14">
    <source>
        <dbReference type="PROSITE" id="PS51387"/>
    </source>
</evidence>
<dbReference type="EMBL" id="JBCGBO010000002">
    <property type="protein sequence ID" value="KAK9223497.1"/>
    <property type="molecule type" value="Genomic_DNA"/>
</dbReference>
<dbReference type="Pfam" id="PF08031">
    <property type="entry name" value="BBE"/>
    <property type="match status" value="1"/>
</dbReference>
<comment type="caution">
    <text evidence="15">The sequence shown here is derived from an EMBL/GenBank/DDBJ whole genome shotgun (WGS) entry which is preliminary data.</text>
</comment>
<dbReference type="InterPro" id="IPR036318">
    <property type="entry name" value="FAD-bd_PCMH-like_sf"/>
</dbReference>
<evidence type="ECO:0000256" key="9">
    <source>
        <dbReference type="ARBA" id="ARBA00022827"/>
    </source>
</evidence>
<keyword evidence="12" id="KW-0325">Glycoprotein</keyword>
<keyword evidence="13" id="KW-1133">Transmembrane helix</keyword>
<dbReference type="InterPro" id="IPR006094">
    <property type="entry name" value="Oxid_FAD_bind_N"/>
</dbReference>
<evidence type="ECO:0000256" key="4">
    <source>
        <dbReference type="ARBA" id="ARBA00022512"/>
    </source>
</evidence>
<organism evidence="15 16">
    <name type="scientific">Citrus x changshan-huyou</name>
    <dbReference type="NCBI Taxonomy" id="2935761"/>
    <lineage>
        <taxon>Eukaryota</taxon>
        <taxon>Viridiplantae</taxon>
        <taxon>Streptophyta</taxon>
        <taxon>Embryophyta</taxon>
        <taxon>Tracheophyta</taxon>
        <taxon>Spermatophyta</taxon>
        <taxon>Magnoliopsida</taxon>
        <taxon>eudicotyledons</taxon>
        <taxon>Gunneridae</taxon>
        <taxon>Pentapetalae</taxon>
        <taxon>rosids</taxon>
        <taxon>malvids</taxon>
        <taxon>Sapindales</taxon>
        <taxon>Rutaceae</taxon>
        <taxon>Aurantioideae</taxon>
        <taxon>Citrus</taxon>
    </lineage>
</organism>
<comment type="similarity">
    <text evidence="3">Belongs to the oxygen-dependent FAD-linked oxidoreductase family.</text>
</comment>
<feature type="domain" description="FAD-binding PCMH-type" evidence="14">
    <location>
        <begin position="125"/>
        <end position="301"/>
    </location>
</feature>
<dbReference type="Gene3D" id="3.40.462.20">
    <property type="match status" value="1"/>
</dbReference>
<dbReference type="InterPro" id="IPR012951">
    <property type="entry name" value="BBE"/>
</dbReference>
<dbReference type="PANTHER" id="PTHR32448">
    <property type="entry name" value="OS08G0158400 PROTEIN"/>
    <property type="match status" value="1"/>
</dbReference>
<feature type="transmembrane region" description="Helical" evidence="13">
    <location>
        <begin position="57"/>
        <end position="76"/>
    </location>
</feature>
<evidence type="ECO:0000313" key="15">
    <source>
        <dbReference type="EMBL" id="KAK9223497.1"/>
    </source>
</evidence>
<dbReference type="GO" id="GO:0016491">
    <property type="term" value="F:oxidoreductase activity"/>
    <property type="evidence" value="ECO:0007669"/>
    <property type="project" value="UniProtKB-KW"/>
</dbReference>
<evidence type="ECO:0000313" key="16">
    <source>
        <dbReference type="Proteomes" id="UP001428341"/>
    </source>
</evidence>
<dbReference type="Gene3D" id="3.30.465.10">
    <property type="match status" value="1"/>
</dbReference>
<dbReference type="InterPro" id="IPR016167">
    <property type="entry name" value="FAD-bd_PCMH_sub1"/>
</dbReference>
<dbReference type="SUPFAM" id="SSF56176">
    <property type="entry name" value="FAD-binding/transporter-associated domain-like"/>
    <property type="match status" value="1"/>
</dbReference>
<keyword evidence="10" id="KW-0560">Oxidoreductase</keyword>
<keyword evidence="13" id="KW-0812">Transmembrane</keyword>
<dbReference type="InterPro" id="IPR016169">
    <property type="entry name" value="FAD-bd_PCMH_sub2"/>
</dbReference>
<comment type="cofactor">
    <cofactor evidence="1">
        <name>FAD</name>
        <dbReference type="ChEBI" id="CHEBI:57692"/>
    </cofactor>
</comment>
<keyword evidence="6" id="KW-0285">Flavoprotein</keyword>
<evidence type="ECO:0000256" key="5">
    <source>
        <dbReference type="ARBA" id="ARBA00022525"/>
    </source>
</evidence>
<keyword evidence="8" id="KW-0547">Nucleotide-binding</keyword>
<evidence type="ECO:0000256" key="13">
    <source>
        <dbReference type="SAM" id="Phobius"/>
    </source>
</evidence>
<dbReference type="GO" id="GO:0071949">
    <property type="term" value="F:FAD binding"/>
    <property type="evidence" value="ECO:0007669"/>
    <property type="project" value="InterPro"/>
</dbReference>
<evidence type="ECO:0000256" key="7">
    <source>
        <dbReference type="ARBA" id="ARBA00022729"/>
    </source>
</evidence>
<sequence length="593" mass="66886">MLEFPPDARYGVRIRSLLKMFFLLLNILCIGVYKRLIFLHLCTLLNINREMKPQSTMIVPSTLALLLSFQLIAAAADTHESFLQCLSLHSENSTSISKVIYTQYNSSYSSVLELTLQNLRFSTPATPKPLVIITPIHVSHIQAAIKCSQKYGMQIRVRSGGHDYEGLSFRTSYNSPFVIIDMINLSSISIDVENKTAWVQVGATLGQLYYRIAEKSPNLAFPAGSCPSVGTGGHISGGGWGILLRKYGLAADNIVDARMIDVQGRFLGRKSMGEDLFWAIRGGGGASFGVIVAWKIKLVDVPSTVTVFTVRRPWDQIATKLVHRWQHVAHKLPEDLFIMVFLRSLSSGTEGNRTMEAIFQSLFLGGVEKLLPLMQERFPELGLVKEDCNETSWIQSIMIFNGFESGESLDILLQRTNYSDRRAFKAKSDYVREPMPGIALEGIYERLSKVEAEAAQLFFVPYGGKMSEISESAIPFPHRAGNIYEIGHLVLWAEDGIDASQRHINWIRELYSYMTPYVSKNPRAAYINYRDLDIGTNNEGYTSYKEASVWGKKYFNHNFDRLVHVKTSVDPDNFFRNEQSIPPLSSWKKKRNA</sequence>
<keyword evidence="16" id="KW-1185">Reference proteome</keyword>
<keyword evidence="13" id="KW-0472">Membrane</keyword>
<dbReference type="Gene3D" id="3.30.43.10">
    <property type="entry name" value="Uridine Diphospho-n-acetylenolpyruvylglucosamine Reductase, domain 2"/>
    <property type="match status" value="1"/>
</dbReference>
<name>A0AAP0QYC9_9ROSI</name>
<keyword evidence="4" id="KW-0134">Cell wall</keyword>
<dbReference type="AlphaFoldDB" id="A0AAP0QYC9"/>
<reference evidence="15 16" key="1">
    <citation type="submission" date="2024-05" db="EMBL/GenBank/DDBJ databases">
        <title>Haplotype-resolved chromosome-level genome assembly of Huyou (Citrus changshanensis).</title>
        <authorList>
            <person name="Miao C."/>
            <person name="Chen W."/>
            <person name="Wu Y."/>
            <person name="Wang L."/>
            <person name="Zhao S."/>
            <person name="Grierson D."/>
            <person name="Xu C."/>
            <person name="Chen K."/>
        </authorList>
    </citation>
    <scope>NUCLEOTIDE SEQUENCE [LARGE SCALE GENOMIC DNA]</scope>
    <source>
        <strain evidence="15">01-14</strain>
        <tissue evidence="15">Leaf</tissue>
    </source>
</reference>
<keyword evidence="9" id="KW-0274">FAD</keyword>
<evidence type="ECO:0000256" key="11">
    <source>
        <dbReference type="ARBA" id="ARBA00023157"/>
    </source>
</evidence>
<dbReference type="Proteomes" id="UP001428341">
    <property type="component" value="Unassembled WGS sequence"/>
</dbReference>